<reference evidence="1 2" key="1">
    <citation type="submission" date="2020-11" db="EMBL/GenBank/DDBJ databases">
        <authorList>
            <person name="Wallbank WR R."/>
            <person name="Pardo Diaz C."/>
            <person name="Kozak K."/>
            <person name="Martin S."/>
            <person name="Jiggins C."/>
            <person name="Moest M."/>
            <person name="Warren A I."/>
            <person name="Generalovic N T."/>
            <person name="Byers J.R.P. K."/>
            <person name="Montejo-Kovacevich G."/>
            <person name="Yen C E."/>
        </authorList>
    </citation>
    <scope>NUCLEOTIDE SEQUENCE [LARGE SCALE GENOMIC DNA]</scope>
</reference>
<gene>
    <name evidence="1" type="ORF">HERILL_LOCUS8301</name>
</gene>
<keyword evidence="2" id="KW-1185">Reference proteome</keyword>
<dbReference type="AlphaFoldDB" id="A0A7R8UR41"/>
<protein>
    <submittedName>
        <fullName evidence="1">Uncharacterized protein</fullName>
    </submittedName>
</protein>
<accession>A0A7R8UR41</accession>
<sequence>MIRVPITRNYSKVACVFLFPLQQITAIATWIIRRFFRYARNYLILKWAVSKLGTERLQENGRPSTLTSSQHLRIYM</sequence>
<dbReference type="Proteomes" id="UP000594454">
    <property type="component" value="Chromosome 3"/>
</dbReference>
<dbReference type="InParanoid" id="A0A7R8UR41"/>
<evidence type="ECO:0000313" key="2">
    <source>
        <dbReference type="Proteomes" id="UP000594454"/>
    </source>
</evidence>
<organism evidence="1 2">
    <name type="scientific">Hermetia illucens</name>
    <name type="common">Black soldier fly</name>
    <dbReference type="NCBI Taxonomy" id="343691"/>
    <lineage>
        <taxon>Eukaryota</taxon>
        <taxon>Metazoa</taxon>
        <taxon>Ecdysozoa</taxon>
        <taxon>Arthropoda</taxon>
        <taxon>Hexapoda</taxon>
        <taxon>Insecta</taxon>
        <taxon>Pterygota</taxon>
        <taxon>Neoptera</taxon>
        <taxon>Endopterygota</taxon>
        <taxon>Diptera</taxon>
        <taxon>Brachycera</taxon>
        <taxon>Stratiomyomorpha</taxon>
        <taxon>Stratiomyidae</taxon>
        <taxon>Hermetiinae</taxon>
        <taxon>Hermetia</taxon>
    </lineage>
</organism>
<proteinExistence type="predicted"/>
<name>A0A7R8UR41_HERIL</name>
<dbReference type="EMBL" id="LR899011">
    <property type="protein sequence ID" value="CAD7085461.1"/>
    <property type="molecule type" value="Genomic_DNA"/>
</dbReference>
<evidence type="ECO:0000313" key="1">
    <source>
        <dbReference type="EMBL" id="CAD7085461.1"/>
    </source>
</evidence>